<dbReference type="Proteomes" id="UP000018144">
    <property type="component" value="Unassembled WGS sequence"/>
</dbReference>
<reference evidence="1 2" key="1">
    <citation type="journal article" date="2013" name="PLoS Genet.">
        <title>The genome and development-dependent transcriptomes of Pyronema confluens: a window into fungal evolution.</title>
        <authorList>
            <person name="Traeger S."/>
            <person name="Altegoer F."/>
            <person name="Freitag M."/>
            <person name="Gabaldon T."/>
            <person name="Kempken F."/>
            <person name="Kumar A."/>
            <person name="Marcet-Houben M."/>
            <person name="Poggeler S."/>
            <person name="Stajich J.E."/>
            <person name="Nowrousian M."/>
        </authorList>
    </citation>
    <scope>NUCLEOTIDE SEQUENCE [LARGE SCALE GENOMIC DNA]</scope>
    <source>
        <strain evidence="2">CBS 100304</strain>
        <tissue evidence="1">Vegetative mycelium</tissue>
    </source>
</reference>
<dbReference type="AlphaFoldDB" id="U4LI73"/>
<name>U4LI73_PYROM</name>
<protein>
    <submittedName>
        <fullName evidence="1">Uncharacterized protein</fullName>
    </submittedName>
</protein>
<organism evidence="1 2">
    <name type="scientific">Pyronema omphalodes (strain CBS 100304)</name>
    <name type="common">Pyronema confluens</name>
    <dbReference type="NCBI Taxonomy" id="1076935"/>
    <lineage>
        <taxon>Eukaryota</taxon>
        <taxon>Fungi</taxon>
        <taxon>Dikarya</taxon>
        <taxon>Ascomycota</taxon>
        <taxon>Pezizomycotina</taxon>
        <taxon>Pezizomycetes</taxon>
        <taxon>Pezizales</taxon>
        <taxon>Pyronemataceae</taxon>
        <taxon>Pyronema</taxon>
    </lineage>
</organism>
<gene>
    <name evidence="1" type="ORF">PCON_11100</name>
</gene>
<keyword evidence="2" id="KW-1185">Reference proteome</keyword>
<accession>U4LI73</accession>
<evidence type="ECO:0000313" key="1">
    <source>
        <dbReference type="EMBL" id="CCX31633.1"/>
    </source>
</evidence>
<evidence type="ECO:0000313" key="2">
    <source>
        <dbReference type="Proteomes" id="UP000018144"/>
    </source>
</evidence>
<proteinExistence type="predicted"/>
<dbReference type="EMBL" id="HF935622">
    <property type="protein sequence ID" value="CCX31633.1"/>
    <property type="molecule type" value="Genomic_DNA"/>
</dbReference>
<sequence>MGYPFLQFRVQPSLLIFTQAATPKIYFIPRFRRLLSSICYCSPLLRGDNEHLASGIPIARNRRKTQHTTTQQAWITNGIYNMSLYKSQPTTSEPRHQASKLAVSGGAILGIRI</sequence>